<evidence type="ECO:0000256" key="2">
    <source>
        <dbReference type="SAM" id="SignalP"/>
    </source>
</evidence>
<proteinExistence type="predicted"/>
<keyword evidence="5" id="KW-1185">Reference proteome</keyword>
<sequence length="310" mass="34037">MNKTTSFIYLLLFLFNCSLFSQSTANYTITVSTIWNAGDHTSIPNDPHWSPLSGATHKNMNDILTFGAPAPLTDGIKDIAERGVTSNFQSEINGNSNANQYLQAGFSPRQAEDSVAELSSVTVSEDFPYITLVSMVAPSPDWFIAVNSENLRSGNPSVNNGWKATFTIDMFAYDAGTDSGTDYESGNSVTNPRENITMVSGAPINGNKMGTITFTYNSSTLSNSNISENIENIRVFPNPASDKITISNIQNTRLKNIEIFSILGKLNHRFLVENNYNKIDLNISNLTSGIYLLKLNNEDGNSKTQKLIVR</sequence>
<feature type="signal peptide" evidence="2">
    <location>
        <begin position="1"/>
        <end position="25"/>
    </location>
</feature>
<evidence type="ECO:0000313" key="5">
    <source>
        <dbReference type="Proteomes" id="UP000291142"/>
    </source>
</evidence>
<evidence type="ECO:0000259" key="3">
    <source>
        <dbReference type="PROSITE" id="PS51020"/>
    </source>
</evidence>
<comment type="caution">
    <text evidence="4">The sequence shown here is derived from an EMBL/GenBank/DDBJ whole genome shotgun (WGS) entry which is preliminary data.</text>
</comment>
<feature type="chain" id="PRO_5020464742" evidence="2">
    <location>
        <begin position="26"/>
        <end position="310"/>
    </location>
</feature>
<dbReference type="RefSeq" id="WP_130963417.1">
    <property type="nucleotide sequence ID" value="NZ_SIRT01000003.1"/>
</dbReference>
<evidence type="ECO:0000313" key="4">
    <source>
        <dbReference type="EMBL" id="TBN04731.1"/>
    </source>
</evidence>
<protein>
    <submittedName>
        <fullName evidence="4">T9SS type A sorting domain-containing protein</fullName>
    </submittedName>
</protein>
<dbReference type="Proteomes" id="UP000291142">
    <property type="component" value="Unassembled WGS sequence"/>
</dbReference>
<dbReference type="AlphaFoldDB" id="A0A4Q9FEE1"/>
<dbReference type="Gene3D" id="2.60.40.2130">
    <property type="entry name" value="F-spondin domain"/>
    <property type="match status" value="1"/>
</dbReference>
<keyword evidence="1 2" id="KW-0732">Signal</keyword>
<dbReference type="InterPro" id="IPR038678">
    <property type="entry name" value="Spondin_N_sf"/>
</dbReference>
<accession>A0A4Q9FEE1</accession>
<evidence type="ECO:0000256" key="1">
    <source>
        <dbReference type="ARBA" id="ARBA00022729"/>
    </source>
</evidence>
<dbReference type="Pfam" id="PF06468">
    <property type="entry name" value="Spond_N"/>
    <property type="match status" value="1"/>
</dbReference>
<reference evidence="4 5" key="1">
    <citation type="submission" date="2019-02" db="EMBL/GenBank/DDBJ databases">
        <title>Hyunsoonleella sp., isolated from marine sediment.</title>
        <authorList>
            <person name="Liu B.-T."/>
        </authorList>
    </citation>
    <scope>NUCLEOTIDE SEQUENCE [LARGE SCALE GENOMIC DNA]</scope>
    <source>
        <strain evidence="4 5">T58</strain>
    </source>
</reference>
<dbReference type="InterPro" id="IPR009465">
    <property type="entry name" value="Spondin_N"/>
</dbReference>
<dbReference type="Pfam" id="PF18962">
    <property type="entry name" value="Por_Secre_tail"/>
    <property type="match status" value="1"/>
</dbReference>
<feature type="domain" description="Spondin" evidence="3">
    <location>
        <begin position="15"/>
        <end position="208"/>
    </location>
</feature>
<name>A0A4Q9FEE1_9FLAO</name>
<dbReference type="NCBIfam" id="NF038123">
    <property type="entry name" value="NF038123_dom"/>
    <property type="match status" value="1"/>
</dbReference>
<dbReference type="PROSITE" id="PS51020">
    <property type="entry name" value="SPONDIN"/>
    <property type="match status" value="1"/>
</dbReference>
<dbReference type="InterPro" id="IPR026444">
    <property type="entry name" value="Secre_tail"/>
</dbReference>
<dbReference type="NCBIfam" id="TIGR04183">
    <property type="entry name" value="Por_Secre_tail"/>
    <property type="match status" value="1"/>
</dbReference>
<dbReference type="OrthoDB" id="8478811at2"/>
<dbReference type="EMBL" id="SIRT01000003">
    <property type="protein sequence ID" value="TBN04731.1"/>
    <property type="molecule type" value="Genomic_DNA"/>
</dbReference>
<gene>
    <name evidence="4" type="ORF">EYD45_05570</name>
</gene>
<organism evidence="4 5">
    <name type="scientific">Hyunsoonleella flava</name>
    <dbReference type="NCBI Taxonomy" id="2527939"/>
    <lineage>
        <taxon>Bacteria</taxon>
        <taxon>Pseudomonadati</taxon>
        <taxon>Bacteroidota</taxon>
        <taxon>Flavobacteriia</taxon>
        <taxon>Flavobacteriales</taxon>
        <taxon>Flavobacteriaceae</taxon>
    </lineage>
</organism>